<dbReference type="InterPro" id="IPR020012">
    <property type="entry name" value="LysM_FimV"/>
</dbReference>
<protein>
    <recommendedName>
        <fullName evidence="6">Pilus assembly protein FimV</fullName>
    </recommendedName>
</protein>
<evidence type="ECO:0008006" key="6">
    <source>
        <dbReference type="Google" id="ProtNLM"/>
    </source>
</evidence>
<dbReference type="RefSeq" id="WP_127698076.1">
    <property type="nucleotide sequence ID" value="NZ_SACS01000004.1"/>
</dbReference>
<accession>A0A437R193</accession>
<gene>
    <name evidence="4" type="ORF">EOE67_05650</name>
</gene>
<feature type="compositionally biased region" description="Low complexity" evidence="1">
    <location>
        <begin position="538"/>
        <end position="554"/>
    </location>
</feature>
<feature type="transmembrane region" description="Helical" evidence="2">
    <location>
        <begin position="256"/>
        <end position="277"/>
    </location>
</feature>
<keyword evidence="5" id="KW-1185">Reference proteome</keyword>
<dbReference type="OrthoDB" id="5298707at2"/>
<dbReference type="NCBIfam" id="TIGR03505">
    <property type="entry name" value="FimV_core"/>
    <property type="match status" value="1"/>
</dbReference>
<feature type="signal peptide" evidence="3">
    <location>
        <begin position="1"/>
        <end position="21"/>
    </location>
</feature>
<dbReference type="Proteomes" id="UP000283077">
    <property type="component" value="Unassembled WGS sequence"/>
</dbReference>
<keyword evidence="2" id="KW-0812">Transmembrane</keyword>
<dbReference type="Gene3D" id="1.20.58.2200">
    <property type="match status" value="1"/>
</dbReference>
<reference evidence="4 5" key="1">
    <citation type="submission" date="2019-01" db="EMBL/GenBank/DDBJ databases">
        <authorList>
            <person name="Chen W.-M."/>
        </authorList>
    </citation>
    <scope>NUCLEOTIDE SEQUENCE [LARGE SCALE GENOMIC DNA]</scope>
    <source>
        <strain evidence="4 5">KYPC3</strain>
    </source>
</reference>
<sequence>MHQLRLLILLLIVNFMTVAVADTTAKLRGPKEFDAPAVTRLGPLSARDTLWRLAEQARPDPRLNMYQVMHALYLKNPDAFLEQNFNHLKPGSYLEIPTIREILAINAVEAQRKSENDDRVWAEKIRGVANAKPDEKAARQQDVAKATKQITEELSRVESQQTEQMSDIRNRLGASMANVETIVVENTQLKKQLDTVVEELTLVKSKLDKDSEIQTQLQQLLLQQTELLEQQREQIRKAEEGFNFAETWQKLASSPVGWAIAASLPAIMLLLIIVSFIRRRGQKAAAVVSAATASPTVDPNYRSPLPPLDDSLDFDESSLINLDDSLLNDSLNSGIRLDDDNFVPKPAKSMAATDFADDLLDDNFDPPSRKASSEFDLDDLLDDPLDEPVATPRTEFDANNILSGDDLSSLFDNLEEEPAFTAKEDFDPKNILSDNDLSSLFDNLDEAEDPDDIFAQALAAQQSEAADIEKANDADDLQSNQPLAADALQNAAAQADEFDELLEEIELDIPADADDMMSLDEEFDIDALMASTQAVQQSTAAPVAAPTTTSTAAPMQMDDDDFDIDSLLAANAEPTKVQKVAAMESAEPNLTAADFVADMPESEPASTFDSSELDAFAESLAEETLAESEVTELSDDDLALVAAEFALEDEHITEAVEPDEADLASELDDILSEVAEIRAQSQLHAATLAELSLPGSALAQAAEDFEEAQISVADVSSMLQDNDDDEPDFVASASELQTPAEFSELTDNDEILLDDFEPTASKTASAGPEDLSEFVTLDDHDAAKTPMPDLEELDDNSVSRLYESLSSVERPSKVLDEYPELELSDDLLSDSDADIIFPDDDLTDEAALLDTAFASVVDADSAVVGNALATDPTILSELHALEHTNFDEMLSELDQFETASVAPEQDLQSAKRVLAELDASQYTQQNTEVAAADHDIPDYVHIDKLLAASEDDELEPVNKGVLNIDVGLADFEDLISADEMGDVDHADAGYAGRLDLVRAYNEIGDADSAGQLIKEILASDAPAHVKQEALTLQQS</sequence>
<evidence type="ECO:0000256" key="2">
    <source>
        <dbReference type="SAM" id="Phobius"/>
    </source>
</evidence>
<dbReference type="InterPro" id="IPR038440">
    <property type="entry name" value="FimV_C_sf"/>
</dbReference>
<dbReference type="EMBL" id="SACS01000004">
    <property type="protein sequence ID" value="RVU40536.1"/>
    <property type="molecule type" value="Genomic_DNA"/>
</dbReference>
<evidence type="ECO:0000313" key="4">
    <source>
        <dbReference type="EMBL" id="RVU40536.1"/>
    </source>
</evidence>
<evidence type="ECO:0000256" key="1">
    <source>
        <dbReference type="SAM" id="MobiDB-lite"/>
    </source>
</evidence>
<dbReference type="AlphaFoldDB" id="A0A437R193"/>
<feature type="region of interest" description="Disordered" evidence="1">
    <location>
        <begin position="538"/>
        <end position="557"/>
    </location>
</feature>
<feature type="compositionally biased region" description="Acidic residues" evidence="1">
    <location>
        <begin position="375"/>
        <end position="386"/>
    </location>
</feature>
<evidence type="ECO:0000313" key="5">
    <source>
        <dbReference type="Proteomes" id="UP000283077"/>
    </source>
</evidence>
<feature type="region of interest" description="Disordered" evidence="1">
    <location>
        <begin position="366"/>
        <end position="393"/>
    </location>
</feature>
<keyword evidence="2" id="KW-0472">Membrane</keyword>
<keyword evidence="3" id="KW-0732">Signal</keyword>
<proteinExistence type="predicted"/>
<evidence type="ECO:0000256" key="3">
    <source>
        <dbReference type="SAM" id="SignalP"/>
    </source>
</evidence>
<organism evidence="4 5">
    <name type="scientific">Rheinheimera riviphila</name>
    <dbReference type="NCBI Taxonomy" id="1834037"/>
    <lineage>
        <taxon>Bacteria</taxon>
        <taxon>Pseudomonadati</taxon>
        <taxon>Pseudomonadota</taxon>
        <taxon>Gammaproteobacteria</taxon>
        <taxon>Chromatiales</taxon>
        <taxon>Chromatiaceae</taxon>
        <taxon>Rheinheimera</taxon>
    </lineage>
</organism>
<name>A0A437R193_9GAMM</name>
<feature type="chain" id="PRO_5019035302" description="Pilus assembly protein FimV" evidence="3">
    <location>
        <begin position="22"/>
        <end position="1035"/>
    </location>
</feature>
<keyword evidence="2" id="KW-1133">Transmembrane helix</keyword>
<comment type="caution">
    <text evidence="4">The sequence shown here is derived from an EMBL/GenBank/DDBJ whole genome shotgun (WGS) entry which is preliminary data.</text>
</comment>